<reference evidence="1 2" key="1">
    <citation type="journal article" date="2019" name="Appl. Microbiol. Biotechnol.">
        <title>Genome sequence of Isaria javanica and comparative genome analysis insights into family S53 peptidase evolution in fungal entomopathogens.</title>
        <authorList>
            <person name="Lin R."/>
            <person name="Zhang X."/>
            <person name="Xin B."/>
            <person name="Zou M."/>
            <person name="Gao Y."/>
            <person name="Qin F."/>
            <person name="Hu Q."/>
            <person name="Xie B."/>
            <person name="Cheng X."/>
        </authorList>
    </citation>
    <scope>NUCLEOTIDE SEQUENCE [LARGE SCALE GENOMIC DNA]</scope>
    <source>
        <strain evidence="1 2">IJ1G</strain>
    </source>
</reference>
<gene>
    <name evidence="1" type="ORF">IF1G_07468</name>
</gene>
<evidence type="ECO:0000313" key="1">
    <source>
        <dbReference type="EMBL" id="TQV93736.1"/>
    </source>
</evidence>
<accession>A0A545UWA9</accession>
<dbReference type="AlphaFoldDB" id="A0A545UWA9"/>
<dbReference type="EMBL" id="SPUK01000011">
    <property type="protein sequence ID" value="TQV93736.1"/>
    <property type="molecule type" value="Genomic_DNA"/>
</dbReference>
<organism evidence="1 2">
    <name type="scientific">Cordyceps javanica</name>
    <dbReference type="NCBI Taxonomy" id="43265"/>
    <lineage>
        <taxon>Eukaryota</taxon>
        <taxon>Fungi</taxon>
        <taxon>Dikarya</taxon>
        <taxon>Ascomycota</taxon>
        <taxon>Pezizomycotina</taxon>
        <taxon>Sordariomycetes</taxon>
        <taxon>Hypocreomycetidae</taxon>
        <taxon>Hypocreales</taxon>
        <taxon>Cordycipitaceae</taxon>
        <taxon>Cordyceps</taxon>
    </lineage>
</organism>
<evidence type="ECO:0000313" key="2">
    <source>
        <dbReference type="Proteomes" id="UP000315783"/>
    </source>
</evidence>
<keyword evidence="2" id="KW-1185">Reference proteome</keyword>
<proteinExistence type="predicted"/>
<comment type="caution">
    <text evidence="1">The sequence shown here is derived from an EMBL/GenBank/DDBJ whole genome shotgun (WGS) entry which is preliminary data.</text>
</comment>
<dbReference type="Proteomes" id="UP000315783">
    <property type="component" value="Unassembled WGS sequence"/>
</dbReference>
<name>A0A545UWA9_9HYPO</name>
<protein>
    <submittedName>
        <fullName evidence="1">Uncharacterized protein</fullName>
    </submittedName>
</protein>
<sequence length="144" mass="15913">MDKLLYIMGQLQLQASLATPAIPSEFSEPDLLAQRRRAAGSGSICDEKMQQLVETMTGPMLGSLTTPQADDMIGAVGRFAFAPVGIPGATRESSLRCLERMMKLSCEMRMCFADQGHVGRLIDLLAVRKPRHQFPRHQRATVPR</sequence>